<name>A0ABN9QLY4_9DINO</name>
<comment type="caution">
    <text evidence="2">The sequence shown here is derived from an EMBL/GenBank/DDBJ whole genome shotgun (WGS) entry which is preliminary data.</text>
</comment>
<feature type="region of interest" description="Disordered" evidence="1">
    <location>
        <begin position="43"/>
        <end position="117"/>
    </location>
</feature>
<proteinExistence type="predicted"/>
<dbReference type="EMBL" id="CAUYUJ010003853">
    <property type="protein sequence ID" value="CAK0807118.1"/>
    <property type="molecule type" value="Genomic_DNA"/>
</dbReference>
<evidence type="ECO:0000313" key="2">
    <source>
        <dbReference type="EMBL" id="CAK0807118.1"/>
    </source>
</evidence>
<protein>
    <submittedName>
        <fullName evidence="2">Uncharacterized protein</fullName>
    </submittedName>
</protein>
<evidence type="ECO:0000256" key="1">
    <source>
        <dbReference type="SAM" id="MobiDB-lite"/>
    </source>
</evidence>
<sequence>MAAASSARAAASPALLGGAKLGEAQGLETLAAVQRALAVEIDRTSRERAGGLGGPAGRGTGARRARPSLGRAGVPDGRAAAAPHGGGLRAALRPRARGGRRAPPPGARRARLQAGRGRRGRLCCARDWHRFRAAGVVAGGAA</sequence>
<reference evidence="2" key="1">
    <citation type="submission" date="2023-10" db="EMBL/GenBank/DDBJ databases">
        <authorList>
            <person name="Chen Y."/>
            <person name="Shah S."/>
            <person name="Dougan E. K."/>
            <person name="Thang M."/>
            <person name="Chan C."/>
        </authorList>
    </citation>
    <scope>NUCLEOTIDE SEQUENCE [LARGE SCALE GENOMIC DNA]</scope>
</reference>
<organism evidence="2 3">
    <name type="scientific">Prorocentrum cordatum</name>
    <dbReference type="NCBI Taxonomy" id="2364126"/>
    <lineage>
        <taxon>Eukaryota</taxon>
        <taxon>Sar</taxon>
        <taxon>Alveolata</taxon>
        <taxon>Dinophyceae</taxon>
        <taxon>Prorocentrales</taxon>
        <taxon>Prorocentraceae</taxon>
        <taxon>Prorocentrum</taxon>
    </lineage>
</organism>
<dbReference type="Proteomes" id="UP001189429">
    <property type="component" value="Unassembled WGS sequence"/>
</dbReference>
<accession>A0ABN9QLY4</accession>
<keyword evidence="3" id="KW-1185">Reference proteome</keyword>
<feature type="compositionally biased region" description="Gly residues" evidence="1">
    <location>
        <begin position="50"/>
        <end position="60"/>
    </location>
</feature>
<feature type="compositionally biased region" description="Basic residues" evidence="1">
    <location>
        <begin position="108"/>
        <end position="117"/>
    </location>
</feature>
<evidence type="ECO:0000313" key="3">
    <source>
        <dbReference type="Proteomes" id="UP001189429"/>
    </source>
</evidence>
<gene>
    <name evidence="2" type="ORF">PCOR1329_LOCUS13094</name>
</gene>